<dbReference type="GO" id="GO:0016829">
    <property type="term" value="F:lyase activity"/>
    <property type="evidence" value="ECO:0007669"/>
    <property type="project" value="UniProtKB-KW"/>
</dbReference>
<dbReference type="PANTHER" id="PTHR42970">
    <property type="entry name" value="PECTATE LYASE C-RELATED"/>
    <property type="match status" value="1"/>
</dbReference>
<dbReference type="EMBL" id="CP054856">
    <property type="protein sequence ID" value="QVM83131.1"/>
    <property type="molecule type" value="Genomic_DNA"/>
</dbReference>
<dbReference type="PANTHER" id="PTHR42970:SF1">
    <property type="entry name" value="PECTATE LYASE C-RELATED"/>
    <property type="match status" value="1"/>
</dbReference>
<feature type="region of interest" description="Disordered" evidence="4">
    <location>
        <begin position="375"/>
        <end position="424"/>
    </location>
</feature>
<dbReference type="Gene3D" id="2.160.20.10">
    <property type="entry name" value="Single-stranded right-handed beta-helix, Pectin lyase-like"/>
    <property type="match status" value="1"/>
</dbReference>
<evidence type="ECO:0000313" key="7">
    <source>
        <dbReference type="EMBL" id="QVM83131.1"/>
    </source>
</evidence>
<dbReference type="InterPro" id="IPR011050">
    <property type="entry name" value="Pectin_lyase_fold/virulence"/>
</dbReference>
<evidence type="ECO:0000256" key="2">
    <source>
        <dbReference type="ARBA" id="ARBA00023180"/>
    </source>
</evidence>
<dbReference type="InterPro" id="IPR052063">
    <property type="entry name" value="Polysaccharide_Lyase_1"/>
</dbReference>
<evidence type="ECO:0000256" key="3">
    <source>
        <dbReference type="ARBA" id="ARBA00023239"/>
    </source>
</evidence>
<dbReference type="Proteomes" id="UP000677126">
    <property type="component" value="Chromosome"/>
</dbReference>
<proteinExistence type="predicted"/>
<dbReference type="InterPro" id="IPR012334">
    <property type="entry name" value="Pectin_lyas_fold"/>
</dbReference>
<dbReference type="SUPFAM" id="SSF51126">
    <property type="entry name" value="Pectin lyase-like"/>
    <property type="match status" value="1"/>
</dbReference>
<evidence type="ECO:0000259" key="6">
    <source>
        <dbReference type="Pfam" id="PF00544"/>
    </source>
</evidence>
<feature type="signal peptide" evidence="5">
    <location>
        <begin position="1"/>
        <end position="25"/>
    </location>
</feature>
<evidence type="ECO:0000256" key="4">
    <source>
        <dbReference type="SAM" id="MobiDB-lite"/>
    </source>
</evidence>
<keyword evidence="5" id="KW-0732">Signal</keyword>
<keyword evidence="1" id="KW-0479">Metal-binding</keyword>
<dbReference type="RefSeq" id="WP_213502393.1">
    <property type="nucleotide sequence ID" value="NZ_CP054856.1"/>
</dbReference>
<reference evidence="7 8" key="1">
    <citation type="journal article" date="2021" name="Int. J. Syst. Evol. Microbiol.">
        <title>Novosphingobium decolorationis sp. nov., an aniline blue-decolourizing bacterium isolated from East Pacific sediment.</title>
        <authorList>
            <person name="Chen X."/>
            <person name="Dong B."/>
            <person name="Chen T."/>
            <person name="Ren N."/>
            <person name="Wang J."/>
            <person name="Xu Y."/>
            <person name="Yang J."/>
            <person name="Zhu S."/>
            <person name="Chen J."/>
        </authorList>
    </citation>
    <scope>NUCLEOTIDE SEQUENCE [LARGE SCALE GENOMIC DNA]</scope>
    <source>
        <strain evidence="7 8">502str22</strain>
    </source>
</reference>
<dbReference type="InterPro" id="IPR002022">
    <property type="entry name" value="Pec_lyase"/>
</dbReference>
<accession>A0ABX8E1W5</accession>
<feature type="domain" description="Pectate lyase" evidence="6">
    <location>
        <begin position="123"/>
        <end position="261"/>
    </location>
</feature>
<protein>
    <submittedName>
        <fullName evidence="7">Pectate lyase</fullName>
    </submittedName>
</protein>
<sequence length="445" mass="47516">MAKRSLVFAGLVGLALADCAPPSAAASAPVVRTPAGQKAFPGAMGYGAVSAGGRGGRIIYVTTLADGGPGSLRSCIDYKFPRVCVFRVNGVIRFTQRPPRIRYPYITIAGQTAPGGGITLAHNGGANGQTPLVIKNSHDVVVRHIRVRNDKAGKYRGAEDNITIENSSKVIIDHVSTSWSRDEGINGYADNDLVTISNSIFAWGIPKHDKCALLASDPKDKQNLSFINNICAHNGDRNPDINFPRGSCVELVNNILYNAQSEFAEVWETYGGSPVSIVNNTFLAGNNTNTNSRGIARETVGSTGRAQIYLWGNKYEGNFKHISSEVDVAQVQVGPCPLTVTPQTANASFYTVLARSGAFPRDDIDDEILSDVRNRTGQIGSPAPALPYQPAANPYPDADKDGMDDSWEASHGANPAKSDAWADANGNGVSNFEDFLTSRERGFGL</sequence>
<feature type="chain" id="PRO_5045777040" evidence="5">
    <location>
        <begin position="26"/>
        <end position="445"/>
    </location>
</feature>
<evidence type="ECO:0000313" key="8">
    <source>
        <dbReference type="Proteomes" id="UP000677126"/>
    </source>
</evidence>
<gene>
    <name evidence="7" type="ORF">HT578_04875</name>
</gene>
<name>A0ABX8E1W5_9SPHN</name>
<dbReference type="Pfam" id="PF00544">
    <property type="entry name" value="Pectate_lyase_4"/>
    <property type="match status" value="1"/>
</dbReference>
<keyword evidence="8" id="KW-1185">Reference proteome</keyword>
<organism evidence="7 8">
    <name type="scientific">Novosphingobium decolorationis</name>
    <dbReference type="NCBI Taxonomy" id="2698673"/>
    <lineage>
        <taxon>Bacteria</taxon>
        <taxon>Pseudomonadati</taxon>
        <taxon>Pseudomonadota</taxon>
        <taxon>Alphaproteobacteria</taxon>
        <taxon>Sphingomonadales</taxon>
        <taxon>Sphingomonadaceae</taxon>
        <taxon>Novosphingobium</taxon>
    </lineage>
</organism>
<evidence type="ECO:0000256" key="1">
    <source>
        <dbReference type="ARBA" id="ARBA00022723"/>
    </source>
</evidence>
<evidence type="ECO:0000256" key="5">
    <source>
        <dbReference type="SAM" id="SignalP"/>
    </source>
</evidence>
<keyword evidence="2" id="KW-0325">Glycoprotein</keyword>
<keyword evidence="3 7" id="KW-0456">Lyase</keyword>